<dbReference type="EMBL" id="MCGR01000087">
    <property type="protein sequence ID" value="ORY56175.1"/>
    <property type="molecule type" value="Genomic_DNA"/>
</dbReference>
<organism evidence="3 4">
    <name type="scientific">Leucosporidium creatinivorum</name>
    <dbReference type="NCBI Taxonomy" id="106004"/>
    <lineage>
        <taxon>Eukaryota</taxon>
        <taxon>Fungi</taxon>
        <taxon>Dikarya</taxon>
        <taxon>Basidiomycota</taxon>
        <taxon>Pucciniomycotina</taxon>
        <taxon>Microbotryomycetes</taxon>
        <taxon>Leucosporidiales</taxon>
        <taxon>Leucosporidium</taxon>
    </lineage>
</organism>
<proteinExistence type="predicted"/>
<accession>A0A1Y2DBX7</accession>
<keyword evidence="4" id="KW-1185">Reference proteome</keyword>
<dbReference type="Pfam" id="PF25534">
    <property type="entry name" value="DUF7918"/>
    <property type="match status" value="1"/>
</dbReference>
<dbReference type="InParanoid" id="A0A1Y2DBX7"/>
<evidence type="ECO:0000313" key="3">
    <source>
        <dbReference type="EMBL" id="ORY56175.1"/>
    </source>
</evidence>
<dbReference type="PANTHER" id="PTHR36223">
    <property type="entry name" value="BETA-LACTAMASE-TYPE TRANSPEPTIDASE FOLD DOMAIN CONTAINING PROTEIN"/>
    <property type="match status" value="1"/>
</dbReference>
<dbReference type="AlphaFoldDB" id="A0A1Y2DBX7"/>
<sequence>MLANTTKTKLTTPDGNFAVSVLIESPTTPGVYDPAPVYDPPANALPKPQTHQSYIASAESSLFKVHVDDLRIYQTTGLAASLYLDGTFIECFALDPVKGHKTCTFVGRRESQTAIRPFKFNKLALTDDDTSATTDEGIVKSMGTIVVKLCRIQVLGPSHQQATYAPPPSSAVLHERSKKAQLSHQTGLGAPVVTPAQTRTEATWYETNANPYVTFEIAYRSRTLLELLNIVPASEIAEPAPVAAAAPAAGPSTGNAGPTSSAKKRKATTVITIDSDSDDGKDVKPKIKAEKKIKGEKGAKKEKIVLEVD</sequence>
<dbReference type="InterPro" id="IPR057678">
    <property type="entry name" value="DUF7918"/>
</dbReference>
<feature type="region of interest" description="Disordered" evidence="1">
    <location>
        <begin position="245"/>
        <end position="284"/>
    </location>
</feature>
<protein>
    <recommendedName>
        <fullName evidence="2">DUF7918 domain-containing protein</fullName>
    </recommendedName>
</protein>
<dbReference type="OrthoDB" id="3364132at2759"/>
<dbReference type="STRING" id="106004.A0A1Y2DBX7"/>
<name>A0A1Y2DBX7_9BASI</name>
<dbReference type="PANTHER" id="PTHR36223:SF1">
    <property type="entry name" value="TRANSCRIPTION ELONGATION FACTOR EAF N-TERMINAL DOMAIN-CONTAINING PROTEIN"/>
    <property type="match status" value="1"/>
</dbReference>
<comment type="caution">
    <text evidence="3">The sequence shown here is derived from an EMBL/GenBank/DDBJ whole genome shotgun (WGS) entry which is preliminary data.</text>
</comment>
<evidence type="ECO:0000313" key="4">
    <source>
        <dbReference type="Proteomes" id="UP000193467"/>
    </source>
</evidence>
<evidence type="ECO:0000259" key="2">
    <source>
        <dbReference type="Pfam" id="PF25534"/>
    </source>
</evidence>
<evidence type="ECO:0000256" key="1">
    <source>
        <dbReference type="SAM" id="MobiDB-lite"/>
    </source>
</evidence>
<feature type="domain" description="DUF7918" evidence="2">
    <location>
        <begin position="34"/>
        <end position="234"/>
    </location>
</feature>
<feature type="compositionally biased region" description="Low complexity" evidence="1">
    <location>
        <begin position="245"/>
        <end position="259"/>
    </location>
</feature>
<dbReference type="Proteomes" id="UP000193467">
    <property type="component" value="Unassembled WGS sequence"/>
</dbReference>
<reference evidence="3 4" key="1">
    <citation type="submission" date="2016-07" db="EMBL/GenBank/DDBJ databases">
        <title>Pervasive Adenine N6-methylation of Active Genes in Fungi.</title>
        <authorList>
            <consortium name="DOE Joint Genome Institute"/>
            <person name="Mondo S.J."/>
            <person name="Dannebaum R.O."/>
            <person name="Kuo R.C."/>
            <person name="Labutti K."/>
            <person name="Haridas S."/>
            <person name="Kuo A."/>
            <person name="Salamov A."/>
            <person name="Ahrendt S.R."/>
            <person name="Lipzen A."/>
            <person name="Sullivan W."/>
            <person name="Andreopoulos W.B."/>
            <person name="Clum A."/>
            <person name="Lindquist E."/>
            <person name="Daum C."/>
            <person name="Ramamoorthy G.K."/>
            <person name="Gryganskyi A."/>
            <person name="Culley D."/>
            <person name="Magnuson J.K."/>
            <person name="James T.Y."/>
            <person name="O'Malley M.A."/>
            <person name="Stajich J.E."/>
            <person name="Spatafora J.W."/>
            <person name="Visel A."/>
            <person name="Grigoriev I.V."/>
        </authorList>
    </citation>
    <scope>NUCLEOTIDE SEQUENCE [LARGE SCALE GENOMIC DNA]</scope>
    <source>
        <strain evidence="3 4">62-1032</strain>
    </source>
</reference>
<gene>
    <name evidence="3" type="ORF">BCR35DRAFT_309876</name>
</gene>